<keyword evidence="1" id="KW-1185">Reference proteome</keyword>
<name>A0A914RIH3_PAREQ</name>
<dbReference type="AlphaFoldDB" id="A0A914RIH3"/>
<dbReference type="Proteomes" id="UP000887564">
    <property type="component" value="Unplaced"/>
</dbReference>
<proteinExistence type="predicted"/>
<evidence type="ECO:0000313" key="2">
    <source>
        <dbReference type="WBParaSite" id="PEQ_0000611501-mRNA-1"/>
    </source>
</evidence>
<protein>
    <submittedName>
        <fullName evidence="2">Uncharacterized protein</fullName>
    </submittedName>
</protein>
<reference evidence="2" key="1">
    <citation type="submission" date="2022-11" db="UniProtKB">
        <authorList>
            <consortium name="WormBaseParasite"/>
        </authorList>
    </citation>
    <scope>IDENTIFICATION</scope>
</reference>
<dbReference type="WBParaSite" id="PEQ_0000611501-mRNA-1">
    <property type="protein sequence ID" value="PEQ_0000611501-mRNA-1"/>
    <property type="gene ID" value="PEQ_0000611501"/>
</dbReference>
<evidence type="ECO:0000313" key="1">
    <source>
        <dbReference type="Proteomes" id="UP000887564"/>
    </source>
</evidence>
<organism evidence="1 2">
    <name type="scientific">Parascaris equorum</name>
    <name type="common">Equine roundworm</name>
    <dbReference type="NCBI Taxonomy" id="6256"/>
    <lineage>
        <taxon>Eukaryota</taxon>
        <taxon>Metazoa</taxon>
        <taxon>Ecdysozoa</taxon>
        <taxon>Nematoda</taxon>
        <taxon>Chromadorea</taxon>
        <taxon>Rhabditida</taxon>
        <taxon>Spirurina</taxon>
        <taxon>Ascaridomorpha</taxon>
        <taxon>Ascaridoidea</taxon>
        <taxon>Ascarididae</taxon>
        <taxon>Parascaris</taxon>
    </lineage>
</organism>
<sequence>LNKAYREFVEVQRTREDLRKWGRERGIDTQRVYEISQLRRQFKELLEDGGVIEKNTGESTRERRIRAGERKRLTEMKNDARFQVKRRKILKKETHFDSIMDAEESELNAIS</sequence>
<accession>A0A914RIH3</accession>